<protein>
    <submittedName>
        <fullName evidence="2">(pine wood nematode) hypothetical protein</fullName>
    </submittedName>
</protein>
<proteinExistence type="predicted"/>
<evidence type="ECO:0000313" key="4">
    <source>
        <dbReference type="Proteomes" id="UP000095284"/>
    </source>
</evidence>
<organism evidence="4 6">
    <name type="scientific">Bursaphelenchus xylophilus</name>
    <name type="common">Pinewood nematode worm</name>
    <name type="synonym">Aphelenchoides xylophilus</name>
    <dbReference type="NCBI Taxonomy" id="6326"/>
    <lineage>
        <taxon>Eukaryota</taxon>
        <taxon>Metazoa</taxon>
        <taxon>Ecdysozoa</taxon>
        <taxon>Nematoda</taxon>
        <taxon>Chromadorea</taxon>
        <taxon>Rhabditida</taxon>
        <taxon>Tylenchina</taxon>
        <taxon>Tylenchomorpha</taxon>
        <taxon>Aphelenchoidea</taxon>
        <taxon>Aphelenchoididae</taxon>
        <taxon>Bursaphelenchus</taxon>
    </lineage>
</organism>
<keyword evidence="5" id="KW-1185">Reference proteome</keyword>
<dbReference type="Proteomes" id="UP000582659">
    <property type="component" value="Unassembled WGS sequence"/>
</dbReference>
<evidence type="ECO:0000313" key="6">
    <source>
        <dbReference type="WBParaSite" id="BXY_0263000.1"/>
    </source>
</evidence>
<dbReference type="EMBL" id="CAJFDI010000002">
    <property type="protein sequence ID" value="CAD5214953.1"/>
    <property type="molecule type" value="Genomic_DNA"/>
</dbReference>
<dbReference type="WBParaSite" id="BXY_0263000.1">
    <property type="protein sequence ID" value="BXY_0263000.1"/>
    <property type="gene ID" value="BXY_0263000"/>
</dbReference>
<dbReference type="EMBL" id="CAJFCV020000002">
    <property type="protein sequence ID" value="CAG9096099.1"/>
    <property type="molecule type" value="Genomic_DNA"/>
</dbReference>
<feature type="signal peptide" evidence="1">
    <location>
        <begin position="1"/>
        <end position="20"/>
    </location>
</feature>
<reference evidence="3" key="2">
    <citation type="submission" date="2020-08" db="EMBL/GenBank/DDBJ databases">
        <authorList>
            <person name="Kikuchi T."/>
        </authorList>
    </citation>
    <scope>NUCLEOTIDE SEQUENCE</scope>
    <source>
        <strain evidence="2">Ka4C1</strain>
    </source>
</reference>
<evidence type="ECO:0000313" key="5">
    <source>
        <dbReference type="Proteomes" id="UP000659654"/>
    </source>
</evidence>
<accession>A0A1I7RPI9</accession>
<reference evidence="6" key="1">
    <citation type="submission" date="2016-11" db="UniProtKB">
        <authorList>
            <consortium name="WormBaseParasite"/>
        </authorList>
    </citation>
    <scope>IDENTIFICATION</scope>
</reference>
<dbReference type="Proteomes" id="UP000659654">
    <property type="component" value="Unassembled WGS sequence"/>
</dbReference>
<keyword evidence="1" id="KW-0732">Signal</keyword>
<evidence type="ECO:0000256" key="1">
    <source>
        <dbReference type="SAM" id="SignalP"/>
    </source>
</evidence>
<evidence type="ECO:0000313" key="3">
    <source>
        <dbReference type="EMBL" id="CAG9096099.1"/>
    </source>
</evidence>
<sequence length="382" mass="44179">MVSFTLTLSLSLLQMPRGAGFVCYKIFERTPVVALLDLDNEYTRSSRFEKRCENVCRQSDFTPNEGESCPQVIKRWLKSANVLKSCMKQNHVGGAPICLRDFCKNDGQIKISLQTNEDGHTHHYHRRFQSASWPALDQPELCLTVGNRFDMKRGSSIVTTAVNIQIDSSTSLAFDEDWVYYVLEDSAEYQICRAHLRQVSLPPENLDSLSKSHQVDWIRVGSGKLLTGIMEVGSSTFYFLCRDLTSQTTTFCWNDEYNRNWFKDAMVHNDLVVIFYAGAMVIYDFEKKSRTREVIRRFCRAGPNSYLVSIRTVKGRKCRYLVKLVYIIDNKIIEYVLAKGSTVKFGRLTDNLFYTRRNGRTTEWFHDVHGETPYRLPNLRPN</sequence>
<evidence type="ECO:0000313" key="2">
    <source>
        <dbReference type="EMBL" id="CAD5214953.1"/>
    </source>
</evidence>
<feature type="chain" id="PRO_5035399504" evidence="1">
    <location>
        <begin position="21"/>
        <end position="382"/>
    </location>
</feature>
<dbReference type="AlphaFoldDB" id="A0A1I7RPI9"/>
<gene>
    <name evidence="2" type="ORF">BXYJ_LOCUS3787</name>
</gene>
<name>A0A1I7RPI9_BURXY</name>
<dbReference type="Proteomes" id="UP000095284">
    <property type="component" value="Unplaced"/>
</dbReference>